<evidence type="ECO:0000313" key="2">
    <source>
        <dbReference type="Proteomes" id="UP000076871"/>
    </source>
</evidence>
<dbReference type="Proteomes" id="UP000076871">
    <property type="component" value="Unassembled WGS sequence"/>
</dbReference>
<proteinExistence type="predicted"/>
<dbReference type="RefSeq" id="XP_040768576.1">
    <property type="nucleotide sequence ID" value="XM_040906822.1"/>
</dbReference>
<evidence type="ECO:0000313" key="1">
    <source>
        <dbReference type="EMBL" id="KZT10836.1"/>
    </source>
</evidence>
<protein>
    <submittedName>
        <fullName evidence="1">Uncharacterized protein</fullName>
    </submittedName>
</protein>
<gene>
    <name evidence="1" type="ORF">LAESUDRAFT_711277</name>
</gene>
<keyword evidence="2" id="KW-1185">Reference proteome</keyword>
<dbReference type="AlphaFoldDB" id="A0A165GUP5"/>
<reference evidence="1 2" key="1">
    <citation type="journal article" date="2016" name="Mol. Biol. Evol.">
        <title>Comparative Genomics of Early-Diverging Mushroom-Forming Fungi Provides Insights into the Origins of Lignocellulose Decay Capabilities.</title>
        <authorList>
            <person name="Nagy L.G."/>
            <person name="Riley R."/>
            <person name="Tritt A."/>
            <person name="Adam C."/>
            <person name="Daum C."/>
            <person name="Floudas D."/>
            <person name="Sun H."/>
            <person name="Yadav J.S."/>
            <person name="Pangilinan J."/>
            <person name="Larsson K.H."/>
            <person name="Matsuura K."/>
            <person name="Barry K."/>
            <person name="Labutti K."/>
            <person name="Kuo R."/>
            <person name="Ohm R.A."/>
            <person name="Bhattacharya S.S."/>
            <person name="Shirouzu T."/>
            <person name="Yoshinaga Y."/>
            <person name="Martin F.M."/>
            <person name="Grigoriev I.V."/>
            <person name="Hibbett D.S."/>
        </authorList>
    </citation>
    <scope>NUCLEOTIDE SEQUENCE [LARGE SCALE GENOMIC DNA]</scope>
    <source>
        <strain evidence="1 2">93-53</strain>
    </source>
</reference>
<organism evidence="1 2">
    <name type="scientific">Laetiporus sulphureus 93-53</name>
    <dbReference type="NCBI Taxonomy" id="1314785"/>
    <lineage>
        <taxon>Eukaryota</taxon>
        <taxon>Fungi</taxon>
        <taxon>Dikarya</taxon>
        <taxon>Basidiomycota</taxon>
        <taxon>Agaricomycotina</taxon>
        <taxon>Agaricomycetes</taxon>
        <taxon>Polyporales</taxon>
        <taxon>Laetiporus</taxon>
    </lineage>
</organism>
<dbReference type="InParanoid" id="A0A165GUP5"/>
<sequence length="164" mass="17883">MSANNIYACRFGHQPTAMRLVEMRPVPNFELADNLLRTSRTTLAVISLPRSDILYRWLTLFVTSSLLVPAFASIPTVHELTAAKPRQNTLLLCHTTSPVPIPLPSSHPSPHPPPLIGPCEPVPCHGNGPVAPRPSQQHCPPTPHLAHHHSLGSWVALAVTRPPQ</sequence>
<dbReference type="GeneID" id="63823851"/>
<accession>A0A165GUP5</accession>
<dbReference type="EMBL" id="KV427608">
    <property type="protein sequence ID" value="KZT10836.1"/>
    <property type="molecule type" value="Genomic_DNA"/>
</dbReference>
<name>A0A165GUP5_9APHY</name>